<dbReference type="PANTHER" id="PTHR33886:SF8">
    <property type="entry name" value="UNSATURATED RHAMNOGALACTURONAN HYDROLASE (EUROFUNG)"/>
    <property type="match status" value="1"/>
</dbReference>
<feature type="chain" id="PRO_5015580137" evidence="2">
    <location>
        <begin position="36"/>
        <end position="463"/>
    </location>
</feature>
<dbReference type="EMBL" id="QAOQ01000004">
    <property type="protein sequence ID" value="PTQ96750.1"/>
    <property type="molecule type" value="Genomic_DNA"/>
</dbReference>
<protein>
    <submittedName>
        <fullName evidence="3">Rhamnogalacturonyl hydrolase YesR</fullName>
    </submittedName>
</protein>
<dbReference type="Pfam" id="PF07470">
    <property type="entry name" value="Glyco_hydro_88"/>
    <property type="match status" value="1"/>
</dbReference>
<organism evidence="3 4">
    <name type="scientific">Mucilaginibacter yixingensis</name>
    <dbReference type="NCBI Taxonomy" id="1295612"/>
    <lineage>
        <taxon>Bacteria</taxon>
        <taxon>Pseudomonadati</taxon>
        <taxon>Bacteroidota</taxon>
        <taxon>Sphingobacteriia</taxon>
        <taxon>Sphingobacteriales</taxon>
        <taxon>Sphingobacteriaceae</taxon>
        <taxon>Mucilaginibacter</taxon>
    </lineage>
</organism>
<dbReference type="InterPro" id="IPR012341">
    <property type="entry name" value="6hp_glycosidase-like_sf"/>
</dbReference>
<evidence type="ECO:0000313" key="3">
    <source>
        <dbReference type="EMBL" id="PTQ96750.1"/>
    </source>
</evidence>
<keyword evidence="2" id="KW-0732">Signal</keyword>
<dbReference type="InterPro" id="IPR010905">
    <property type="entry name" value="Glyco_hydro_88"/>
</dbReference>
<dbReference type="Proteomes" id="UP000244168">
    <property type="component" value="Unassembled WGS sequence"/>
</dbReference>
<evidence type="ECO:0000256" key="1">
    <source>
        <dbReference type="ARBA" id="ARBA00022801"/>
    </source>
</evidence>
<dbReference type="AlphaFoldDB" id="A0A2T5J9K3"/>
<feature type="signal peptide" evidence="2">
    <location>
        <begin position="1"/>
        <end position="35"/>
    </location>
</feature>
<dbReference type="SUPFAM" id="SSF48208">
    <property type="entry name" value="Six-hairpin glycosidases"/>
    <property type="match status" value="1"/>
</dbReference>
<reference evidence="3 4" key="1">
    <citation type="submission" date="2018-04" db="EMBL/GenBank/DDBJ databases">
        <title>Genomic Encyclopedia of Archaeal and Bacterial Type Strains, Phase II (KMG-II): from individual species to whole genera.</title>
        <authorList>
            <person name="Goeker M."/>
        </authorList>
    </citation>
    <scope>NUCLEOTIDE SEQUENCE [LARGE SCALE GENOMIC DNA]</scope>
    <source>
        <strain evidence="3 4">DSM 26809</strain>
    </source>
</reference>
<dbReference type="RefSeq" id="WP_107828699.1">
    <property type="nucleotide sequence ID" value="NZ_CP160205.1"/>
</dbReference>
<dbReference type="PANTHER" id="PTHR33886">
    <property type="entry name" value="UNSATURATED RHAMNOGALACTURONAN HYDROLASE (EUROFUNG)"/>
    <property type="match status" value="1"/>
</dbReference>
<dbReference type="Gene3D" id="1.50.10.10">
    <property type="match status" value="1"/>
</dbReference>
<comment type="caution">
    <text evidence="3">The sequence shown here is derived from an EMBL/GenBank/DDBJ whole genome shotgun (WGS) entry which is preliminary data.</text>
</comment>
<gene>
    <name evidence="3" type="ORF">C8P68_104239</name>
</gene>
<evidence type="ECO:0000313" key="4">
    <source>
        <dbReference type="Proteomes" id="UP000244168"/>
    </source>
</evidence>
<evidence type="ECO:0000256" key="2">
    <source>
        <dbReference type="SAM" id="SignalP"/>
    </source>
</evidence>
<proteinExistence type="predicted"/>
<keyword evidence="1 3" id="KW-0378">Hydrolase</keyword>
<sequence>MFKALQLDKSPKSLRFLLSCSIAACLQAVTPVAKAQYTTAKGNDSNTPLHLLKPAYDTPYGVPKPAEIKAVLDRVYGYLDANTFMQLQDKTTGAPVAIAKADANTIFKPGDFRLISYEWGVTYTGMLEAGAATGDKKFTDYSVKRIGFINDVVNQYKAKLKTDPSMNTPVESVLRPKALDDAGAMTAAIIKTVRTGEVKGDVRPMIDNYINYIMNKEYRLKDGTLARNRPLPNTLWLDDLYMSLPALAQMGVLTGDHKYFDEALKQYKLFSGRMFNHERGLYMHGWVEGMEPHPQFHWARANGWGLLTKIELLDALPQDYPGRDYVLGILREHAAGLAQRQDKTGFWHQLLDKNDSYLETSATAIYAYCIARAINKGYLDAKAYGPMALLAWNAVATKVNKQGQVEGTCVGTGMGFDPAFYYYRPVNVYAAHGYGPVLLAGAEIYRLVQKFNYDINDSAVQAK</sequence>
<dbReference type="InterPro" id="IPR008928">
    <property type="entry name" value="6-hairpin_glycosidase_sf"/>
</dbReference>
<name>A0A2T5J9K3_9SPHI</name>
<dbReference type="InterPro" id="IPR052043">
    <property type="entry name" value="PolySaccharide_Degr_Enz"/>
</dbReference>
<dbReference type="GO" id="GO:0005975">
    <property type="term" value="P:carbohydrate metabolic process"/>
    <property type="evidence" value="ECO:0007669"/>
    <property type="project" value="InterPro"/>
</dbReference>
<dbReference type="GO" id="GO:0016787">
    <property type="term" value="F:hydrolase activity"/>
    <property type="evidence" value="ECO:0007669"/>
    <property type="project" value="UniProtKB-KW"/>
</dbReference>
<accession>A0A2T5J9K3</accession>
<dbReference type="OrthoDB" id="9807186at2"/>
<keyword evidence="4" id="KW-1185">Reference proteome</keyword>